<accession>A0A1C3TK77</accession>
<sequence length="61" mass="6836">MRDTASGQVIDVTRTLINGGYQEYRRDNESDTPIEQRNGWGSHDWGSNLSADWSCGDFGVN</sequence>
<protein>
    <submittedName>
        <fullName evidence="1">Uncharacterized protein</fullName>
    </submittedName>
</protein>
<dbReference type="AlphaFoldDB" id="A0A1C3TK77"/>
<dbReference type="EMBL" id="LT604072">
    <property type="protein sequence ID" value="SCB03636.1"/>
    <property type="molecule type" value="Genomic_DNA"/>
</dbReference>
<name>A0A1C3TK77_XANCT</name>
<organism evidence="1 2">
    <name type="scientific">Xanthomonas translucens pv. translucens DSM 18974</name>
    <dbReference type="NCBI Taxonomy" id="1261556"/>
    <lineage>
        <taxon>Bacteria</taxon>
        <taxon>Pseudomonadati</taxon>
        <taxon>Pseudomonadota</taxon>
        <taxon>Gammaproteobacteria</taxon>
        <taxon>Lysobacterales</taxon>
        <taxon>Lysobacteraceae</taxon>
        <taxon>Xanthomonas</taxon>
        <taxon>Xanthomonas translucens group</taxon>
    </lineage>
</organism>
<evidence type="ECO:0000313" key="2">
    <source>
        <dbReference type="Proteomes" id="UP000093071"/>
    </source>
</evidence>
<proteinExistence type="predicted"/>
<dbReference type="RefSeq" id="WP_003477463.1">
    <property type="nucleotide sequence ID" value="NZ_LT604072.1"/>
</dbReference>
<reference evidence="2" key="1">
    <citation type="submission" date="2016-07" db="EMBL/GenBank/DDBJ databases">
        <authorList>
            <person name="Jaenicke Sebastian"/>
        </authorList>
    </citation>
    <scope>NUCLEOTIDE SEQUENCE [LARGE SCALE GENOMIC DNA]</scope>
</reference>
<gene>
    <name evidence="1" type="ORF">BN444_02103</name>
</gene>
<evidence type="ECO:0000313" key="1">
    <source>
        <dbReference type="EMBL" id="SCB03636.1"/>
    </source>
</evidence>
<dbReference type="Proteomes" id="UP000093071">
    <property type="component" value="Chromosome I"/>
</dbReference>